<name>A0A225UXH8_9STRA</name>
<sequence>MVGLNASTLPYEELRAGDTIQYLKAFVCGDPRGHRMTGILVVDQ</sequence>
<evidence type="ECO:0000313" key="2">
    <source>
        <dbReference type="Proteomes" id="UP000198211"/>
    </source>
</evidence>
<protein>
    <submittedName>
        <fullName evidence="1">Uncharacterized protein</fullName>
    </submittedName>
</protein>
<organism evidence="1 2">
    <name type="scientific">Phytophthora megakarya</name>
    <dbReference type="NCBI Taxonomy" id="4795"/>
    <lineage>
        <taxon>Eukaryota</taxon>
        <taxon>Sar</taxon>
        <taxon>Stramenopiles</taxon>
        <taxon>Oomycota</taxon>
        <taxon>Peronosporomycetes</taxon>
        <taxon>Peronosporales</taxon>
        <taxon>Peronosporaceae</taxon>
        <taxon>Phytophthora</taxon>
    </lineage>
</organism>
<keyword evidence="2" id="KW-1185">Reference proteome</keyword>
<reference evidence="2" key="1">
    <citation type="submission" date="2017-03" db="EMBL/GenBank/DDBJ databases">
        <title>Phytopthora megakarya and P. palmivora, two closely related causual agents of cacao black pod achieved similar genome size and gene model numbers by different mechanisms.</title>
        <authorList>
            <person name="Ali S."/>
            <person name="Shao J."/>
            <person name="Larry D.J."/>
            <person name="Kronmiller B."/>
            <person name="Shen D."/>
            <person name="Strem M.D."/>
            <person name="Melnick R.L."/>
            <person name="Guiltinan M.J."/>
            <person name="Tyler B.M."/>
            <person name="Meinhardt L.W."/>
            <person name="Bailey B.A."/>
        </authorList>
    </citation>
    <scope>NUCLEOTIDE SEQUENCE [LARGE SCALE GENOMIC DNA]</scope>
    <source>
        <strain evidence="2">zdho120</strain>
    </source>
</reference>
<dbReference type="OrthoDB" id="129272at2759"/>
<accession>A0A225UXH8</accession>
<dbReference type="Proteomes" id="UP000198211">
    <property type="component" value="Unassembled WGS sequence"/>
</dbReference>
<comment type="caution">
    <text evidence="1">The sequence shown here is derived from an EMBL/GenBank/DDBJ whole genome shotgun (WGS) entry which is preliminary data.</text>
</comment>
<evidence type="ECO:0000313" key="1">
    <source>
        <dbReference type="EMBL" id="OWY97714.1"/>
    </source>
</evidence>
<dbReference type="EMBL" id="NBNE01010141">
    <property type="protein sequence ID" value="OWY97714.1"/>
    <property type="molecule type" value="Genomic_DNA"/>
</dbReference>
<proteinExistence type="predicted"/>
<gene>
    <name evidence="1" type="ORF">PHMEG_00031691</name>
</gene>
<dbReference type="AlphaFoldDB" id="A0A225UXH8"/>